<evidence type="ECO:0000313" key="3">
    <source>
        <dbReference type="EMBL" id="KAF8568933.1"/>
    </source>
</evidence>
<organism evidence="3 4">
    <name type="scientific">Paragonimus westermani</name>
    <dbReference type="NCBI Taxonomy" id="34504"/>
    <lineage>
        <taxon>Eukaryota</taxon>
        <taxon>Metazoa</taxon>
        <taxon>Spiralia</taxon>
        <taxon>Lophotrochozoa</taxon>
        <taxon>Platyhelminthes</taxon>
        <taxon>Trematoda</taxon>
        <taxon>Digenea</taxon>
        <taxon>Plagiorchiida</taxon>
        <taxon>Troglotremata</taxon>
        <taxon>Troglotrematidae</taxon>
        <taxon>Paragonimus</taxon>
    </lineage>
</organism>
<dbReference type="PANTHER" id="PTHR12277:SF81">
    <property type="entry name" value="PROTEIN ABHD13"/>
    <property type="match status" value="1"/>
</dbReference>
<protein>
    <recommendedName>
        <fullName evidence="2">Serine aminopeptidase S33 domain-containing protein</fullName>
    </recommendedName>
</protein>
<dbReference type="InterPro" id="IPR029058">
    <property type="entry name" value="AB_hydrolase_fold"/>
</dbReference>
<dbReference type="AlphaFoldDB" id="A0A8T0DM79"/>
<feature type="compositionally biased region" description="Polar residues" evidence="1">
    <location>
        <begin position="485"/>
        <end position="515"/>
    </location>
</feature>
<dbReference type="InterPro" id="IPR022742">
    <property type="entry name" value="Hydrolase_4"/>
</dbReference>
<dbReference type="GO" id="GO:0008474">
    <property type="term" value="F:palmitoyl-(protein) hydrolase activity"/>
    <property type="evidence" value="ECO:0007669"/>
    <property type="project" value="TreeGrafter"/>
</dbReference>
<keyword evidence="4" id="KW-1185">Reference proteome</keyword>
<dbReference type="PANTHER" id="PTHR12277">
    <property type="entry name" value="ALPHA/BETA HYDROLASE DOMAIN-CONTAINING PROTEIN"/>
    <property type="match status" value="1"/>
</dbReference>
<evidence type="ECO:0000259" key="2">
    <source>
        <dbReference type="Pfam" id="PF12146"/>
    </source>
</evidence>
<evidence type="ECO:0000256" key="1">
    <source>
        <dbReference type="SAM" id="MobiDB-lite"/>
    </source>
</evidence>
<accession>A0A8T0DM79</accession>
<name>A0A8T0DM79_9TREM</name>
<dbReference type="SUPFAM" id="SSF53474">
    <property type="entry name" value="alpha/beta-Hydrolases"/>
    <property type="match status" value="1"/>
</dbReference>
<dbReference type="GO" id="GO:0010008">
    <property type="term" value="C:endosome membrane"/>
    <property type="evidence" value="ECO:0007669"/>
    <property type="project" value="TreeGrafter"/>
</dbReference>
<comment type="caution">
    <text evidence="3">The sequence shown here is derived from an EMBL/GenBank/DDBJ whole genome shotgun (WGS) entry which is preliminary data.</text>
</comment>
<evidence type="ECO:0000313" key="4">
    <source>
        <dbReference type="Proteomes" id="UP000699462"/>
    </source>
</evidence>
<reference evidence="3 4" key="1">
    <citation type="submission" date="2019-07" db="EMBL/GenBank/DDBJ databases">
        <title>Annotation for the trematode Paragonimus westermani.</title>
        <authorList>
            <person name="Choi Y.-J."/>
        </authorList>
    </citation>
    <scope>NUCLEOTIDE SEQUENCE [LARGE SCALE GENOMIC DNA]</scope>
    <source>
        <strain evidence="3">180907_Pwestermani</strain>
    </source>
</reference>
<feature type="compositionally biased region" description="Polar residues" evidence="1">
    <location>
        <begin position="381"/>
        <end position="393"/>
    </location>
</feature>
<feature type="domain" description="Serine aminopeptidase S33" evidence="2">
    <location>
        <begin position="160"/>
        <end position="264"/>
    </location>
</feature>
<dbReference type="Gene3D" id="3.40.50.1820">
    <property type="entry name" value="alpha/beta hydrolase"/>
    <property type="match status" value="1"/>
</dbReference>
<dbReference type="OrthoDB" id="446723at2759"/>
<feature type="region of interest" description="Disordered" evidence="1">
    <location>
        <begin position="359"/>
        <end position="393"/>
    </location>
</feature>
<proteinExistence type="predicted"/>
<dbReference type="GO" id="GO:0005886">
    <property type="term" value="C:plasma membrane"/>
    <property type="evidence" value="ECO:0007669"/>
    <property type="project" value="TreeGrafter"/>
</dbReference>
<feature type="region of interest" description="Disordered" evidence="1">
    <location>
        <begin position="485"/>
        <end position="541"/>
    </location>
</feature>
<gene>
    <name evidence="3" type="ORF">P879_01106</name>
</gene>
<dbReference type="Proteomes" id="UP000699462">
    <property type="component" value="Unassembled WGS sequence"/>
</dbReference>
<dbReference type="Pfam" id="PF12146">
    <property type="entry name" value="Hydrolase_4"/>
    <property type="match status" value="1"/>
</dbReference>
<sequence>MSGLLGEICHLFCCPPRPSHIVAKLAFLPPPPTYSIVSRANDSACRIEFKPEAGWHLSEEATSKLTVFYTITKRQSRIVCMYIPANPPHSSSCRAEQNLSINLSSRRTVSPIGLNAKSNHAISASCPVLTDQSVLNGLGRSQQQPPSYASPDCAVRKTTYTVLFSHGNAVDIGQMAGFLQSLAYRFGVNILCYDYSGYGVSTGQRLEENLYADAEAVLKELLERYQVPLEQIVLYGQSIGTAPTVDLATKYKVAGVVLHSPFMSGLRVVCPGTTRRFCFDPFTNIDKVSKILSPTLIIHGTDDEIIGIHHGRELFSRLSCPLEPAWIEGAGHNDIELFAEYATRLDRFFTEDLAGLNSTDGARGDRQDSVAGVRLSKHSSTDSTSTFDRNRSSLCRTKPVGQTSTLEQTDSISTVDTTGLSKPETCTESVDSVQLGVTECELTITPDYRRNSTLSGDQEKLRTHITTSNTRHRILTLRKECLNSVPTSRSKTFHGTTGTKPSSQRATSTLPSESVFNPAETISRPPPSGSMIRRSSRTETD</sequence>
<dbReference type="EMBL" id="JTDF01002320">
    <property type="protein sequence ID" value="KAF8568933.1"/>
    <property type="molecule type" value="Genomic_DNA"/>
</dbReference>